<keyword evidence="3" id="KW-1185">Reference proteome</keyword>
<organism evidence="2 3">
    <name type="scientific">Phialemonium thermophilum</name>
    <dbReference type="NCBI Taxonomy" id="223376"/>
    <lineage>
        <taxon>Eukaryota</taxon>
        <taxon>Fungi</taxon>
        <taxon>Dikarya</taxon>
        <taxon>Ascomycota</taxon>
        <taxon>Pezizomycotina</taxon>
        <taxon>Sordariomycetes</taxon>
        <taxon>Sordariomycetidae</taxon>
        <taxon>Cephalothecales</taxon>
        <taxon>Cephalothecaceae</taxon>
        <taxon>Phialemonium</taxon>
    </lineage>
</organism>
<gene>
    <name evidence="2" type="ORF">VTK73DRAFT_4365</name>
</gene>
<dbReference type="Proteomes" id="UP001586593">
    <property type="component" value="Unassembled WGS sequence"/>
</dbReference>
<accession>A0ABR3XZB0</accession>
<reference evidence="2 3" key="1">
    <citation type="journal article" date="2024" name="Commun. Biol.">
        <title>Comparative genomic analysis of thermophilic fungi reveals convergent evolutionary adaptations and gene losses.</title>
        <authorList>
            <person name="Steindorff A.S."/>
            <person name="Aguilar-Pontes M.V."/>
            <person name="Robinson A.J."/>
            <person name="Andreopoulos B."/>
            <person name="LaButti K."/>
            <person name="Kuo A."/>
            <person name="Mondo S."/>
            <person name="Riley R."/>
            <person name="Otillar R."/>
            <person name="Haridas S."/>
            <person name="Lipzen A."/>
            <person name="Grimwood J."/>
            <person name="Schmutz J."/>
            <person name="Clum A."/>
            <person name="Reid I.D."/>
            <person name="Moisan M.C."/>
            <person name="Butler G."/>
            <person name="Nguyen T.T.M."/>
            <person name="Dewar K."/>
            <person name="Conant G."/>
            <person name="Drula E."/>
            <person name="Henrissat B."/>
            <person name="Hansel C."/>
            <person name="Singer S."/>
            <person name="Hutchinson M.I."/>
            <person name="de Vries R.P."/>
            <person name="Natvig D.O."/>
            <person name="Powell A.J."/>
            <person name="Tsang A."/>
            <person name="Grigoriev I.V."/>
        </authorList>
    </citation>
    <scope>NUCLEOTIDE SEQUENCE [LARGE SCALE GENOMIC DNA]</scope>
    <source>
        <strain evidence="2 3">ATCC 24622</strain>
    </source>
</reference>
<evidence type="ECO:0000313" key="3">
    <source>
        <dbReference type="Proteomes" id="UP001586593"/>
    </source>
</evidence>
<evidence type="ECO:0000313" key="2">
    <source>
        <dbReference type="EMBL" id="KAL1881358.1"/>
    </source>
</evidence>
<comment type="caution">
    <text evidence="2">The sequence shown here is derived from an EMBL/GenBank/DDBJ whole genome shotgun (WGS) entry which is preliminary data.</text>
</comment>
<protein>
    <submittedName>
        <fullName evidence="2">Uncharacterized protein</fullName>
    </submittedName>
</protein>
<evidence type="ECO:0000256" key="1">
    <source>
        <dbReference type="SAM" id="MobiDB-lite"/>
    </source>
</evidence>
<feature type="compositionally biased region" description="Low complexity" evidence="1">
    <location>
        <begin position="148"/>
        <end position="159"/>
    </location>
</feature>
<sequence length="167" mass="18178">MSRTEQKWTVLVATESASIEVKRVVEPSFAWSVARVVAEPVLDLLLVILTIAQYDDSDGSTCLSFNLFDGRHLETLGSAPHEGRNWHHPMPSVRAPTYPHTQLLFFLSGGARLFFWGVDTGLFDIAGCKTLILNEQCDTIRTAQGLSASPLGSASGSASCHDETRAT</sequence>
<feature type="region of interest" description="Disordered" evidence="1">
    <location>
        <begin position="148"/>
        <end position="167"/>
    </location>
</feature>
<name>A0ABR3XZB0_9PEZI</name>
<dbReference type="EMBL" id="JAZHXJ010000025">
    <property type="protein sequence ID" value="KAL1881358.1"/>
    <property type="molecule type" value="Genomic_DNA"/>
</dbReference>
<proteinExistence type="predicted"/>